<evidence type="ECO:0000313" key="7">
    <source>
        <dbReference type="Proteomes" id="UP000066487"/>
    </source>
</evidence>
<accession>A0A0N9WH79</accession>
<protein>
    <submittedName>
        <fullName evidence="6">AraC family transcriptional regulator</fullName>
    </submittedName>
</protein>
<evidence type="ECO:0000256" key="2">
    <source>
        <dbReference type="ARBA" id="ARBA00023125"/>
    </source>
</evidence>
<dbReference type="PANTHER" id="PTHR47894">
    <property type="entry name" value="HTH-TYPE TRANSCRIPTIONAL REGULATOR GADX"/>
    <property type="match status" value="1"/>
</dbReference>
<reference evidence="6 7" key="2">
    <citation type="journal article" date="2018" name="Nature">
        <title>Mutant phenotypes for thousands of bacterial genes of unknown function.</title>
        <authorList>
            <person name="Price M.N."/>
            <person name="Wetmore K.M."/>
            <person name="Waters R.J."/>
            <person name="Callaghan M."/>
            <person name="Ray J."/>
            <person name="Liu H."/>
            <person name="Kuehl J.V."/>
            <person name="Melnyk R.A."/>
            <person name="Lamson J.S."/>
            <person name="Suh Y."/>
            <person name="Carlson H.K."/>
            <person name="Esquivel Z."/>
            <person name="Sadeeshkumar H."/>
            <person name="Chakraborty R."/>
            <person name="Zane G.M."/>
            <person name="Rubin B.E."/>
            <person name="Wall J.D."/>
            <person name="Visel A."/>
            <person name="Bristow J."/>
            <person name="Blow M.J."/>
            <person name="Arkin A.P."/>
            <person name="Deutschbauer A.M."/>
        </authorList>
    </citation>
    <scope>NUCLEOTIDE SEQUENCE [LARGE SCALE GENOMIC DNA]</scope>
    <source>
        <strain evidence="6 7">FW300-N2E3</strain>
    </source>
</reference>
<feature type="domain" description="HTH araC/xylS-type" evidence="5">
    <location>
        <begin position="232"/>
        <end position="333"/>
    </location>
</feature>
<dbReference type="EMBL" id="CP012830">
    <property type="protein sequence ID" value="ALI04065.1"/>
    <property type="molecule type" value="Genomic_DNA"/>
</dbReference>
<keyword evidence="3" id="KW-0804">Transcription</keyword>
<dbReference type="Proteomes" id="UP000066487">
    <property type="component" value="Chromosome"/>
</dbReference>
<name>A0A0N9WH79_PSEFL</name>
<dbReference type="OrthoDB" id="7013336at2"/>
<dbReference type="InterPro" id="IPR018060">
    <property type="entry name" value="HTH_AraC"/>
</dbReference>
<proteinExistence type="predicted"/>
<dbReference type="Pfam" id="PF12625">
    <property type="entry name" value="Arabinose_bd"/>
    <property type="match status" value="1"/>
</dbReference>
<gene>
    <name evidence="6" type="ORF">AO353_24460</name>
</gene>
<dbReference type="SUPFAM" id="SSF46689">
    <property type="entry name" value="Homeodomain-like"/>
    <property type="match status" value="1"/>
</dbReference>
<dbReference type="GO" id="GO:0005829">
    <property type="term" value="C:cytosol"/>
    <property type="evidence" value="ECO:0007669"/>
    <property type="project" value="TreeGrafter"/>
</dbReference>
<dbReference type="InterPro" id="IPR009057">
    <property type="entry name" value="Homeodomain-like_sf"/>
</dbReference>
<feature type="compositionally biased region" description="Polar residues" evidence="4">
    <location>
        <begin position="349"/>
        <end position="359"/>
    </location>
</feature>
<evidence type="ECO:0000259" key="5">
    <source>
        <dbReference type="PROSITE" id="PS01124"/>
    </source>
</evidence>
<reference evidence="7" key="1">
    <citation type="submission" date="2015-09" db="EMBL/GenBank/DDBJ databases">
        <title>Whole genome sequence of Pseudomonas fluorescens FW300-N2E3.</title>
        <authorList>
            <person name="Ray J."/>
            <person name="Melnyk R."/>
            <person name="Deutschbauer A."/>
        </authorList>
    </citation>
    <scope>NUCLEOTIDE SEQUENCE [LARGE SCALE GENOMIC DNA]</scope>
    <source>
        <strain evidence="7">FW300-N2E3</strain>
    </source>
</reference>
<dbReference type="Gene3D" id="1.10.10.60">
    <property type="entry name" value="Homeodomain-like"/>
    <property type="match status" value="1"/>
</dbReference>
<dbReference type="GO" id="GO:0000976">
    <property type="term" value="F:transcription cis-regulatory region binding"/>
    <property type="evidence" value="ECO:0007669"/>
    <property type="project" value="TreeGrafter"/>
</dbReference>
<feature type="region of interest" description="Disordered" evidence="4">
    <location>
        <begin position="349"/>
        <end position="371"/>
    </location>
</feature>
<dbReference type="InterPro" id="IPR032687">
    <property type="entry name" value="AraC-type_N"/>
</dbReference>
<dbReference type="AlphaFoldDB" id="A0A0N9WH79"/>
<dbReference type="Pfam" id="PF12833">
    <property type="entry name" value="HTH_18"/>
    <property type="match status" value="1"/>
</dbReference>
<dbReference type="PROSITE" id="PS01124">
    <property type="entry name" value="HTH_ARAC_FAMILY_2"/>
    <property type="match status" value="1"/>
</dbReference>
<dbReference type="SMART" id="SM00342">
    <property type="entry name" value="HTH_ARAC"/>
    <property type="match status" value="1"/>
</dbReference>
<evidence type="ECO:0000256" key="3">
    <source>
        <dbReference type="ARBA" id="ARBA00023163"/>
    </source>
</evidence>
<evidence type="ECO:0000256" key="1">
    <source>
        <dbReference type="ARBA" id="ARBA00023015"/>
    </source>
</evidence>
<keyword evidence="2" id="KW-0238">DNA-binding</keyword>
<organism evidence="6 7">
    <name type="scientific">Pseudomonas fluorescens</name>
    <dbReference type="NCBI Taxonomy" id="294"/>
    <lineage>
        <taxon>Bacteria</taxon>
        <taxon>Pseudomonadati</taxon>
        <taxon>Pseudomonadota</taxon>
        <taxon>Gammaproteobacteria</taxon>
        <taxon>Pseudomonadales</taxon>
        <taxon>Pseudomonadaceae</taxon>
        <taxon>Pseudomonas</taxon>
    </lineage>
</organism>
<dbReference type="RefSeq" id="WP_054597278.1">
    <property type="nucleotide sequence ID" value="NZ_CP012830.1"/>
</dbReference>
<keyword evidence="1" id="KW-0805">Transcription regulation</keyword>
<evidence type="ECO:0000256" key="4">
    <source>
        <dbReference type="SAM" id="MobiDB-lite"/>
    </source>
</evidence>
<sequence>MTRPLTVSATWLVGVIEELTRQGIEPSRLGAPWTQQWDDVAPTRQLQLVQVRRLWQRAMQLSQDPLLGLKVGLALPLQSMNVVALVLMHSSSLRYALAHTVRLQQLVSNSGRFSVEPVSNNGVQLVYHVTPSPVAMHPAQIDSLFAAYMRLLYNCMPTDRRPTRIELPGTDACLADRYQVYFECPIILGVEHARVVFGAELLDSPWQAADPTLLRIVLGRAETMLKTQGRSDTLVDYVTAAIAAQGFSEANCDSVARSLDLSRRTLQRRLAERGSSFRQLLEAVRMSEALEGLADPNLPLVMLAERLGYAEPSAFSHAVRGHFGKAPSALRQELASSFSAGGKALAITSNESSDNQNTACAADSTRCDLEG</sequence>
<dbReference type="PANTHER" id="PTHR47894:SF1">
    <property type="entry name" value="HTH-TYPE TRANSCRIPTIONAL REGULATOR VQSM"/>
    <property type="match status" value="1"/>
</dbReference>
<dbReference type="GO" id="GO:0003700">
    <property type="term" value="F:DNA-binding transcription factor activity"/>
    <property type="evidence" value="ECO:0007669"/>
    <property type="project" value="InterPro"/>
</dbReference>
<evidence type="ECO:0000313" key="6">
    <source>
        <dbReference type="EMBL" id="ALI04065.1"/>
    </source>
</evidence>